<keyword evidence="11 13" id="KW-0472">Membrane</keyword>
<evidence type="ECO:0000256" key="8">
    <source>
        <dbReference type="ARBA" id="ARBA00022840"/>
    </source>
</evidence>
<keyword evidence="7" id="KW-0418">Kinase</keyword>
<dbReference type="GO" id="GO:0000155">
    <property type="term" value="F:phosphorelay sensor kinase activity"/>
    <property type="evidence" value="ECO:0007669"/>
    <property type="project" value="InterPro"/>
</dbReference>
<dbReference type="InterPro" id="IPR003661">
    <property type="entry name" value="HisK_dim/P_dom"/>
</dbReference>
<dbReference type="CDD" id="cd00082">
    <property type="entry name" value="HisKA"/>
    <property type="match status" value="1"/>
</dbReference>
<dbReference type="AlphaFoldDB" id="A0A8J7C4W6"/>
<comment type="catalytic activity">
    <reaction evidence="1">
        <text>ATP + protein L-histidine = ADP + protein N-phospho-L-histidine.</text>
        <dbReference type="EC" id="2.7.13.3"/>
    </reaction>
</comment>
<evidence type="ECO:0000313" key="16">
    <source>
        <dbReference type="Proteomes" id="UP000629098"/>
    </source>
</evidence>
<dbReference type="Pfam" id="PF00672">
    <property type="entry name" value="HAMP"/>
    <property type="match status" value="1"/>
</dbReference>
<dbReference type="Proteomes" id="UP000629098">
    <property type="component" value="Unassembled WGS sequence"/>
</dbReference>
<evidence type="ECO:0000256" key="9">
    <source>
        <dbReference type="ARBA" id="ARBA00022989"/>
    </source>
</evidence>
<sequence length="581" mass="65121">MPHPLKIIKQVPLRLLLVVPFVLQIFAAVGLTGYLSLRNGQKAVNDLADQLINKANQLVSVHLNTYLALPHQINQLNADAIASGQLDLKNPKASEKYFWRLAKVFKSTSYIGGTLTNGRESGAGRWLNGVDLLVFENFHRDSKAFDYLADNQGNRARLLQRYEYNPLLLSGYKEVVKAGKPIWSQIYTLDVNNVLITDDGKTAKTQDKSSNIGYEAFVSLAARRPLYDQNGKLVAVFVVDLLLTNISEFLRNLKVTPSGQVFIIERNGLLVGCSGTHPILHKVKNKPERFNVPESDFMAQINANTQMTILLCLSALVVATLLGIYTSQWITQPILRLAQASEAIATGELEQKVKPSNVKELGVLAGSFNKMATQLQESFTALEKTNEQLEQRVEERTSQLQAAKVAADVANLAKSEFLANMSHELRTPLNGILGYVQILQRSQNLAQKDRQGISIIHQCSSHLLTLINDVLDLAKAEALLELLKNLLQLEWIYQIKPEDIKQKLEEENTFYRANEIVSPEAQTLAVLYDLAMQGLIHDLLQQCDVIETSDPKFASFTHQLRQFAQKFQLGQIQTFLEQYLE</sequence>
<evidence type="ECO:0000256" key="13">
    <source>
        <dbReference type="SAM" id="Phobius"/>
    </source>
</evidence>
<evidence type="ECO:0000256" key="4">
    <source>
        <dbReference type="ARBA" id="ARBA00022679"/>
    </source>
</evidence>
<evidence type="ECO:0000256" key="1">
    <source>
        <dbReference type="ARBA" id="ARBA00000085"/>
    </source>
</evidence>
<evidence type="ECO:0000256" key="5">
    <source>
        <dbReference type="ARBA" id="ARBA00022692"/>
    </source>
</evidence>
<dbReference type="InterPro" id="IPR003660">
    <property type="entry name" value="HAMP_dom"/>
</dbReference>
<evidence type="ECO:0000256" key="10">
    <source>
        <dbReference type="ARBA" id="ARBA00023012"/>
    </source>
</evidence>
<feature type="transmembrane region" description="Helical" evidence="13">
    <location>
        <begin position="12"/>
        <end position="35"/>
    </location>
</feature>
<dbReference type="Gene3D" id="6.10.340.10">
    <property type="match status" value="1"/>
</dbReference>
<name>A0A8J7C4W6_9CYAN</name>
<dbReference type="CDD" id="cd06225">
    <property type="entry name" value="HAMP"/>
    <property type="match status" value="1"/>
</dbReference>
<dbReference type="GO" id="GO:0005524">
    <property type="term" value="F:ATP binding"/>
    <property type="evidence" value="ECO:0007669"/>
    <property type="project" value="UniProtKB-KW"/>
</dbReference>
<evidence type="ECO:0000256" key="11">
    <source>
        <dbReference type="ARBA" id="ARBA00023136"/>
    </source>
</evidence>
<dbReference type="InterPro" id="IPR050736">
    <property type="entry name" value="Sensor_HK_Regulatory"/>
</dbReference>
<evidence type="ECO:0000256" key="3">
    <source>
        <dbReference type="ARBA" id="ARBA00012438"/>
    </source>
</evidence>
<dbReference type="GO" id="GO:0016020">
    <property type="term" value="C:membrane"/>
    <property type="evidence" value="ECO:0007669"/>
    <property type="project" value="UniProtKB-SubCell"/>
</dbReference>
<feature type="domain" description="HAMP" evidence="14">
    <location>
        <begin position="328"/>
        <end position="380"/>
    </location>
</feature>
<dbReference type="RefSeq" id="WP_190826489.1">
    <property type="nucleotide sequence ID" value="NZ_CAWPPI010000036.1"/>
</dbReference>
<dbReference type="FunFam" id="1.10.287.130:FF:000004">
    <property type="entry name" value="Ethylene receptor 1"/>
    <property type="match status" value="1"/>
</dbReference>
<dbReference type="EC" id="2.7.13.3" evidence="3"/>
<gene>
    <name evidence="15" type="ORF">ICL16_08920</name>
</gene>
<proteinExistence type="predicted"/>
<reference evidence="15" key="1">
    <citation type="submission" date="2020-09" db="EMBL/GenBank/DDBJ databases">
        <title>Iningainema tapete sp. nov. (Scytonemataceae, Cyanobacteria) from greenhouses in central Florida (USA) produces two types of nodularin with biosynthetic potential for microcystin-LR and anabaenopeptins.</title>
        <authorList>
            <person name="Berthold D.E."/>
            <person name="Lefler F.W."/>
            <person name="Huang I.-S."/>
            <person name="Abdulla H."/>
            <person name="Zimba P.V."/>
            <person name="Laughinghouse H.D. IV."/>
        </authorList>
    </citation>
    <scope>NUCLEOTIDE SEQUENCE</scope>
    <source>
        <strain evidence="15">BLCCT55</strain>
    </source>
</reference>
<dbReference type="EMBL" id="JACXAE010000036">
    <property type="protein sequence ID" value="MBD2772199.1"/>
    <property type="molecule type" value="Genomic_DNA"/>
</dbReference>
<dbReference type="PROSITE" id="PS50885">
    <property type="entry name" value="HAMP"/>
    <property type="match status" value="1"/>
</dbReference>
<protein>
    <recommendedName>
        <fullName evidence="3">histidine kinase</fullName>
        <ecNumber evidence="3">2.7.13.3</ecNumber>
    </recommendedName>
</protein>
<dbReference type="InterPro" id="IPR036097">
    <property type="entry name" value="HisK_dim/P_sf"/>
</dbReference>
<accession>A0A8J7C4W6</accession>
<dbReference type="Gene3D" id="1.10.287.130">
    <property type="match status" value="1"/>
</dbReference>
<keyword evidence="10" id="KW-0902">Two-component regulatory system</keyword>
<dbReference type="Gene3D" id="3.30.450.20">
    <property type="entry name" value="PAS domain"/>
    <property type="match status" value="1"/>
</dbReference>
<dbReference type="Pfam" id="PF00512">
    <property type="entry name" value="HisKA"/>
    <property type="match status" value="1"/>
</dbReference>
<evidence type="ECO:0000256" key="6">
    <source>
        <dbReference type="ARBA" id="ARBA00022741"/>
    </source>
</evidence>
<comment type="subcellular location">
    <subcellularLocation>
        <location evidence="2">Membrane</location>
    </subcellularLocation>
</comment>
<dbReference type="PANTHER" id="PTHR43711:SF26">
    <property type="entry name" value="SENSOR HISTIDINE KINASE RCSC"/>
    <property type="match status" value="1"/>
</dbReference>
<keyword evidence="12" id="KW-0175">Coiled coil</keyword>
<comment type="caution">
    <text evidence="15">The sequence shown here is derived from an EMBL/GenBank/DDBJ whole genome shotgun (WGS) entry which is preliminary data.</text>
</comment>
<evidence type="ECO:0000259" key="14">
    <source>
        <dbReference type="PROSITE" id="PS50885"/>
    </source>
</evidence>
<evidence type="ECO:0000256" key="7">
    <source>
        <dbReference type="ARBA" id="ARBA00022777"/>
    </source>
</evidence>
<dbReference type="SMART" id="SM00304">
    <property type="entry name" value="HAMP"/>
    <property type="match status" value="1"/>
</dbReference>
<dbReference type="SUPFAM" id="SSF158472">
    <property type="entry name" value="HAMP domain-like"/>
    <property type="match status" value="1"/>
</dbReference>
<feature type="coiled-coil region" evidence="12">
    <location>
        <begin position="372"/>
        <end position="406"/>
    </location>
</feature>
<keyword evidence="16" id="KW-1185">Reference proteome</keyword>
<evidence type="ECO:0000256" key="12">
    <source>
        <dbReference type="SAM" id="Coils"/>
    </source>
</evidence>
<dbReference type="SMART" id="SM00388">
    <property type="entry name" value="HisKA"/>
    <property type="match status" value="1"/>
</dbReference>
<evidence type="ECO:0000256" key="2">
    <source>
        <dbReference type="ARBA" id="ARBA00004370"/>
    </source>
</evidence>
<dbReference type="SUPFAM" id="SSF47384">
    <property type="entry name" value="Homodimeric domain of signal transducing histidine kinase"/>
    <property type="match status" value="1"/>
</dbReference>
<feature type="transmembrane region" description="Helical" evidence="13">
    <location>
        <begin position="307"/>
        <end position="326"/>
    </location>
</feature>
<keyword evidence="4" id="KW-0808">Transferase</keyword>
<evidence type="ECO:0000313" key="15">
    <source>
        <dbReference type="EMBL" id="MBD2772199.1"/>
    </source>
</evidence>
<keyword evidence="6" id="KW-0547">Nucleotide-binding</keyword>
<dbReference type="PANTHER" id="PTHR43711">
    <property type="entry name" value="TWO-COMPONENT HISTIDINE KINASE"/>
    <property type="match status" value="1"/>
</dbReference>
<keyword evidence="8" id="KW-0067">ATP-binding</keyword>
<keyword evidence="9 13" id="KW-1133">Transmembrane helix</keyword>
<keyword evidence="5 13" id="KW-0812">Transmembrane</keyword>
<organism evidence="15 16">
    <name type="scientific">Iningainema tapete BLCC-T55</name>
    <dbReference type="NCBI Taxonomy" id="2748662"/>
    <lineage>
        <taxon>Bacteria</taxon>
        <taxon>Bacillati</taxon>
        <taxon>Cyanobacteriota</taxon>
        <taxon>Cyanophyceae</taxon>
        <taxon>Nostocales</taxon>
        <taxon>Scytonemataceae</taxon>
        <taxon>Iningainema tapete</taxon>
    </lineage>
</organism>